<dbReference type="GO" id="GO:0016758">
    <property type="term" value="F:hexosyltransferase activity"/>
    <property type="evidence" value="ECO:0007669"/>
    <property type="project" value="TreeGrafter"/>
</dbReference>
<name>A0A919PU65_9ACTN</name>
<dbReference type="Proteomes" id="UP000660611">
    <property type="component" value="Unassembled WGS sequence"/>
</dbReference>
<dbReference type="CDD" id="cd03801">
    <property type="entry name" value="GT4_PimA-like"/>
    <property type="match status" value="1"/>
</dbReference>
<dbReference type="PANTHER" id="PTHR45947:SF3">
    <property type="entry name" value="SULFOQUINOVOSYL TRANSFERASE SQD2"/>
    <property type="match status" value="1"/>
</dbReference>
<keyword evidence="1" id="KW-0328">Glycosyltransferase</keyword>
<dbReference type="GO" id="GO:1901137">
    <property type="term" value="P:carbohydrate derivative biosynthetic process"/>
    <property type="evidence" value="ECO:0007669"/>
    <property type="project" value="UniProtKB-ARBA"/>
</dbReference>
<protein>
    <submittedName>
        <fullName evidence="5">Glycosyl transferase</fullName>
    </submittedName>
</protein>
<accession>A0A919PU65</accession>
<proteinExistence type="predicted"/>
<dbReference type="InterPro" id="IPR050194">
    <property type="entry name" value="Glycosyltransferase_grp1"/>
</dbReference>
<evidence type="ECO:0000259" key="4">
    <source>
        <dbReference type="Pfam" id="PF13439"/>
    </source>
</evidence>
<dbReference type="Gene3D" id="3.40.50.2000">
    <property type="entry name" value="Glycogen Phosphorylase B"/>
    <property type="match status" value="2"/>
</dbReference>
<dbReference type="InterPro" id="IPR001296">
    <property type="entry name" value="Glyco_trans_1"/>
</dbReference>
<dbReference type="RefSeq" id="WP_345006342.1">
    <property type="nucleotide sequence ID" value="NZ_BAAAVW010000027.1"/>
</dbReference>
<feature type="domain" description="Glycosyl transferase family 1" evidence="3">
    <location>
        <begin position="213"/>
        <end position="359"/>
    </location>
</feature>
<dbReference type="SUPFAM" id="SSF53756">
    <property type="entry name" value="UDP-Glycosyltransferase/glycogen phosphorylase"/>
    <property type="match status" value="1"/>
</dbReference>
<dbReference type="PANTHER" id="PTHR45947">
    <property type="entry name" value="SULFOQUINOVOSYL TRANSFERASE SQD2"/>
    <property type="match status" value="1"/>
</dbReference>
<dbReference type="InterPro" id="IPR028098">
    <property type="entry name" value="Glyco_trans_4-like_N"/>
</dbReference>
<keyword evidence="6" id="KW-1185">Reference proteome</keyword>
<feature type="domain" description="Glycosyltransferase subfamily 4-like N-terminal" evidence="4">
    <location>
        <begin position="18"/>
        <end position="199"/>
    </location>
</feature>
<sequence>MHPPVVMVTNAVAPDKLGGLERYVRELAAALVRSGVETTVVAKRMSPDHPDVETGDDGVTIVRHDVPDKRRLLFAAQYPWYTRRGVRAAVRQRPGAIVHGHFPVPMLSMIPFRRRSHRPFVYTFHAPVYRELLSERQNTYALPRPVQRSAVSLLRRAEAAVVDRAATVTVLSEYMRRQLALLSPRAADDASLIPGGVDTGWFAPANDVHLPAAGTPMMFTARRLVQRTGVAEVIAAMPAVVARHPGAELAIAGDGHLRPAIEQQIVQLGLTGKVHLLGRISEESLRDRYRTATLTVMPTAELEGFGLTTAESLACGTPVLVTPVGANPELVAGMDPRFVARSAEATALADAILALLDQPGVIDAARCTLPGQRVRRWSWDTVASHYIDLYERHTRNLS</sequence>
<dbReference type="EMBL" id="BONQ01000129">
    <property type="protein sequence ID" value="GIG50264.1"/>
    <property type="molecule type" value="Genomic_DNA"/>
</dbReference>
<dbReference type="Pfam" id="PF13439">
    <property type="entry name" value="Glyco_transf_4"/>
    <property type="match status" value="1"/>
</dbReference>
<keyword evidence="2 5" id="KW-0808">Transferase</keyword>
<evidence type="ECO:0000256" key="1">
    <source>
        <dbReference type="ARBA" id="ARBA00022676"/>
    </source>
</evidence>
<dbReference type="AlphaFoldDB" id="A0A919PU65"/>
<evidence type="ECO:0000256" key="2">
    <source>
        <dbReference type="ARBA" id="ARBA00022679"/>
    </source>
</evidence>
<dbReference type="Pfam" id="PF00534">
    <property type="entry name" value="Glycos_transf_1"/>
    <property type="match status" value="1"/>
</dbReference>
<organism evidence="5 6">
    <name type="scientific">Dactylosporangium siamense</name>
    <dbReference type="NCBI Taxonomy" id="685454"/>
    <lineage>
        <taxon>Bacteria</taxon>
        <taxon>Bacillati</taxon>
        <taxon>Actinomycetota</taxon>
        <taxon>Actinomycetes</taxon>
        <taxon>Micromonosporales</taxon>
        <taxon>Micromonosporaceae</taxon>
        <taxon>Dactylosporangium</taxon>
    </lineage>
</organism>
<evidence type="ECO:0000313" key="6">
    <source>
        <dbReference type="Proteomes" id="UP000660611"/>
    </source>
</evidence>
<reference evidence="5" key="1">
    <citation type="submission" date="2021-01" db="EMBL/GenBank/DDBJ databases">
        <title>Whole genome shotgun sequence of Dactylosporangium siamense NBRC 106093.</title>
        <authorList>
            <person name="Komaki H."/>
            <person name="Tamura T."/>
        </authorList>
    </citation>
    <scope>NUCLEOTIDE SEQUENCE</scope>
    <source>
        <strain evidence="5">NBRC 106093</strain>
    </source>
</reference>
<comment type="caution">
    <text evidence="5">The sequence shown here is derived from an EMBL/GenBank/DDBJ whole genome shotgun (WGS) entry which is preliminary data.</text>
</comment>
<evidence type="ECO:0000259" key="3">
    <source>
        <dbReference type="Pfam" id="PF00534"/>
    </source>
</evidence>
<evidence type="ECO:0000313" key="5">
    <source>
        <dbReference type="EMBL" id="GIG50264.1"/>
    </source>
</evidence>
<gene>
    <name evidence="5" type="ORF">Dsi01nite_083050</name>
</gene>